<accession>A0AAD7VWC7</accession>
<dbReference type="InterPro" id="IPR001305">
    <property type="entry name" value="HSP_DnaJ_Cys-rich_dom"/>
</dbReference>
<comment type="caution">
    <text evidence="10">The sequence shown here is derived from an EMBL/GenBank/DDBJ whole genome shotgun (WGS) entry which is preliminary data.</text>
</comment>
<feature type="region of interest" description="Disordered" evidence="7">
    <location>
        <begin position="388"/>
        <end position="420"/>
    </location>
</feature>
<dbReference type="Pfam" id="PF01556">
    <property type="entry name" value="DnaJ_C"/>
    <property type="match status" value="1"/>
</dbReference>
<dbReference type="GO" id="GO:0030544">
    <property type="term" value="F:Hsp70 protein binding"/>
    <property type="evidence" value="ECO:0007669"/>
    <property type="project" value="InterPro"/>
</dbReference>
<dbReference type="FunFam" id="2.10.230.10:FF:000001">
    <property type="entry name" value="DnaJ subfamily A member 2"/>
    <property type="match status" value="1"/>
</dbReference>
<evidence type="ECO:0008006" key="12">
    <source>
        <dbReference type="Google" id="ProtNLM"/>
    </source>
</evidence>
<dbReference type="EMBL" id="JARPMG010000002">
    <property type="protein sequence ID" value="KAJ8103315.1"/>
    <property type="molecule type" value="Genomic_DNA"/>
</dbReference>
<dbReference type="Gene3D" id="2.60.260.20">
    <property type="entry name" value="Urease metallochaperone UreE, N-terminal domain"/>
    <property type="match status" value="2"/>
</dbReference>
<dbReference type="CDD" id="cd10747">
    <property type="entry name" value="DnaJ_C"/>
    <property type="match status" value="1"/>
</dbReference>
<keyword evidence="3 6" id="KW-0863">Zinc-finger</keyword>
<feature type="compositionally biased region" description="Basic and acidic residues" evidence="7">
    <location>
        <begin position="388"/>
        <end position="399"/>
    </location>
</feature>
<dbReference type="InterPro" id="IPR008971">
    <property type="entry name" value="HSP40/DnaJ_pept-bd"/>
</dbReference>
<dbReference type="PROSITE" id="PS50076">
    <property type="entry name" value="DNAJ_2"/>
    <property type="match status" value="1"/>
</dbReference>
<evidence type="ECO:0000259" key="9">
    <source>
        <dbReference type="PROSITE" id="PS51188"/>
    </source>
</evidence>
<dbReference type="GO" id="GO:0008270">
    <property type="term" value="F:zinc ion binding"/>
    <property type="evidence" value="ECO:0007669"/>
    <property type="project" value="UniProtKB-KW"/>
</dbReference>
<keyword evidence="1 6" id="KW-0479">Metal-binding</keyword>
<dbReference type="GO" id="GO:0006457">
    <property type="term" value="P:protein folding"/>
    <property type="evidence" value="ECO:0007669"/>
    <property type="project" value="InterPro"/>
</dbReference>
<feature type="domain" description="CR-type" evidence="9">
    <location>
        <begin position="137"/>
        <end position="222"/>
    </location>
</feature>
<dbReference type="PROSITE" id="PS51188">
    <property type="entry name" value="ZF_CR"/>
    <property type="match status" value="1"/>
</dbReference>
<evidence type="ECO:0000256" key="1">
    <source>
        <dbReference type="ARBA" id="ARBA00022723"/>
    </source>
</evidence>
<dbReference type="CDD" id="cd06257">
    <property type="entry name" value="DnaJ"/>
    <property type="match status" value="1"/>
</dbReference>
<feature type="domain" description="J" evidence="8">
    <location>
        <begin position="6"/>
        <end position="73"/>
    </location>
</feature>
<dbReference type="Gene3D" id="2.10.230.10">
    <property type="entry name" value="Heat shock protein DnaJ, cysteine-rich domain"/>
    <property type="match status" value="1"/>
</dbReference>
<evidence type="ECO:0000313" key="10">
    <source>
        <dbReference type="EMBL" id="KAJ8103315.1"/>
    </source>
</evidence>
<dbReference type="SMART" id="SM00271">
    <property type="entry name" value="DnaJ"/>
    <property type="match status" value="1"/>
</dbReference>
<keyword evidence="4 6" id="KW-0862">Zinc</keyword>
<reference evidence="10" key="1">
    <citation type="submission" date="2023-03" db="EMBL/GenBank/DDBJ databases">
        <title>Near-Complete genome sequence of Lipomyces tetrasporous NRRL Y-64009, an oleaginous yeast capable of growing on lignocellulosic hydrolysates.</title>
        <authorList>
            <consortium name="Lawrence Berkeley National Laboratory"/>
            <person name="Jagtap S.S."/>
            <person name="Liu J.-J."/>
            <person name="Walukiewicz H.E."/>
            <person name="Pangilinan J."/>
            <person name="Lipzen A."/>
            <person name="Ahrendt S."/>
            <person name="Koriabine M."/>
            <person name="Cobaugh K."/>
            <person name="Salamov A."/>
            <person name="Yoshinaga Y."/>
            <person name="Ng V."/>
            <person name="Daum C."/>
            <person name="Grigoriev I.V."/>
            <person name="Slininger P.J."/>
            <person name="Dien B.S."/>
            <person name="Jin Y.-S."/>
            <person name="Rao C.V."/>
        </authorList>
    </citation>
    <scope>NUCLEOTIDE SEQUENCE</scope>
    <source>
        <strain evidence="10">NRRL Y-64009</strain>
    </source>
</reference>
<dbReference type="CDD" id="cd10719">
    <property type="entry name" value="DnaJ_zf"/>
    <property type="match status" value="1"/>
</dbReference>
<evidence type="ECO:0000256" key="6">
    <source>
        <dbReference type="PROSITE-ProRule" id="PRU00546"/>
    </source>
</evidence>
<proteinExistence type="predicted"/>
<evidence type="ECO:0000259" key="8">
    <source>
        <dbReference type="PROSITE" id="PS50076"/>
    </source>
</evidence>
<keyword evidence="11" id="KW-1185">Reference proteome</keyword>
<keyword evidence="5" id="KW-0143">Chaperone</keyword>
<sequence>MADKTDLYEVLGLSRTATAVEVKKAYHKAALSSHPDKAKPEEREDAEIRFKVISQAYEILSDEDKRRDYDQYGIDAFTPGGRRAGGPGMSEEEEFFQEFFGMGGMGGSSGGAARHNARRTEDAVQELDVTLKALYKGKTEKMSIKRNIICTICKGSGAKSGVKPRKCSKCGGHGVIEGLRPIGNGLAIPVSTKCPVCSGRGEILKEKDKCKKCKGERIIEQSKILEIYIAPGSKDGDKIVLEGEADQEPGKQTGNIIFTLHEVPDTTFERRGSDLRAKLRITLVEALCGFSRGILEHLDSRIIRLSVPPGKVLRPNDILIVENEGMPVKGGNGLHHRGDLYLDVDIEFPKDNWFLETSEMRKIADVLPFGPQTDIKGEMEEEVEFRIAKSDAEFGHDADDGQSEAWESDRDEEDQGCAQQ</sequence>
<dbReference type="InterPro" id="IPR044713">
    <property type="entry name" value="DNJA1/2-like"/>
</dbReference>
<feature type="compositionally biased region" description="Acidic residues" evidence="7">
    <location>
        <begin position="409"/>
        <end position="420"/>
    </location>
</feature>
<gene>
    <name evidence="10" type="ORF">POJ06DRAFT_247228</name>
</gene>
<dbReference type="InterPro" id="IPR001623">
    <property type="entry name" value="DnaJ_domain"/>
</dbReference>
<dbReference type="InterPro" id="IPR036410">
    <property type="entry name" value="HSP_DnaJ_Cys-rich_dom_sf"/>
</dbReference>
<feature type="zinc finger region" description="CR-type" evidence="6">
    <location>
        <begin position="137"/>
        <end position="222"/>
    </location>
</feature>
<evidence type="ECO:0000256" key="7">
    <source>
        <dbReference type="SAM" id="MobiDB-lite"/>
    </source>
</evidence>
<dbReference type="InterPro" id="IPR002939">
    <property type="entry name" value="DnaJ_C"/>
</dbReference>
<dbReference type="SUPFAM" id="SSF46565">
    <property type="entry name" value="Chaperone J-domain"/>
    <property type="match status" value="1"/>
</dbReference>
<dbReference type="PRINTS" id="PR00625">
    <property type="entry name" value="JDOMAIN"/>
</dbReference>
<dbReference type="GO" id="GO:0051082">
    <property type="term" value="F:unfolded protein binding"/>
    <property type="evidence" value="ECO:0007669"/>
    <property type="project" value="InterPro"/>
</dbReference>
<evidence type="ECO:0000313" key="11">
    <source>
        <dbReference type="Proteomes" id="UP001217417"/>
    </source>
</evidence>
<dbReference type="SUPFAM" id="SSF57938">
    <property type="entry name" value="DnaJ/Hsp40 cysteine-rich domain"/>
    <property type="match status" value="1"/>
</dbReference>
<name>A0AAD7VWC7_9ASCO</name>
<dbReference type="SUPFAM" id="SSF49493">
    <property type="entry name" value="HSP40/DnaJ peptide-binding domain"/>
    <property type="match status" value="2"/>
</dbReference>
<dbReference type="Pfam" id="PF00684">
    <property type="entry name" value="DnaJ_CXXCXGXG"/>
    <property type="match status" value="1"/>
</dbReference>
<dbReference type="Pfam" id="PF00226">
    <property type="entry name" value="DnaJ"/>
    <property type="match status" value="1"/>
</dbReference>
<dbReference type="PROSITE" id="PS00636">
    <property type="entry name" value="DNAJ_1"/>
    <property type="match status" value="1"/>
</dbReference>
<evidence type="ECO:0000256" key="3">
    <source>
        <dbReference type="ARBA" id="ARBA00022771"/>
    </source>
</evidence>
<dbReference type="FunFam" id="2.60.260.20:FF:000003">
    <property type="entry name" value="DnaJ subfamily A member 2"/>
    <property type="match status" value="1"/>
</dbReference>
<dbReference type="AlphaFoldDB" id="A0AAD7VWC7"/>
<dbReference type="Proteomes" id="UP001217417">
    <property type="component" value="Unassembled WGS sequence"/>
</dbReference>
<dbReference type="PANTHER" id="PTHR43888">
    <property type="entry name" value="DNAJ-LIKE-2, ISOFORM A-RELATED"/>
    <property type="match status" value="1"/>
</dbReference>
<keyword evidence="2" id="KW-0677">Repeat</keyword>
<dbReference type="InterPro" id="IPR036869">
    <property type="entry name" value="J_dom_sf"/>
</dbReference>
<dbReference type="InterPro" id="IPR018253">
    <property type="entry name" value="DnaJ_domain_CS"/>
</dbReference>
<protein>
    <recommendedName>
        <fullName evidence="12">DnaJ-domain-containing protein</fullName>
    </recommendedName>
</protein>
<evidence type="ECO:0000256" key="5">
    <source>
        <dbReference type="ARBA" id="ARBA00023186"/>
    </source>
</evidence>
<dbReference type="Gene3D" id="1.10.287.110">
    <property type="entry name" value="DnaJ domain"/>
    <property type="match status" value="1"/>
</dbReference>
<dbReference type="RefSeq" id="XP_056046765.1">
    <property type="nucleotide sequence ID" value="XM_056186884.1"/>
</dbReference>
<evidence type="ECO:0000256" key="2">
    <source>
        <dbReference type="ARBA" id="ARBA00022737"/>
    </source>
</evidence>
<organism evidence="10 11">
    <name type="scientific">Lipomyces tetrasporus</name>
    <dbReference type="NCBI Taxonomy" id="54092"/>
    <lineage>
        <taxon>Eukaryota</taxon>
        <taxon>Fungi</taxon>
        <taxon>Dikarya</taxon>
        <taxon>Ascomycota</taxon>
        <taxon>Saccharomycotina</taxon>
        <taxon>Lipomycetes</taxon>
        <taxon>Lipomycetales</taxon>
        <taxon>Lipomycetaceae</taxon>
        <taxon>Lipomyces</taxon>
    </lineage>
</organism>
<dbReference type="GeneID" id="80882050"/>
<evidence type="ECO:0000256" key="4">
    <source>
        <dbReference type="ARBA" id="ARBA00022833"/>
    </source>
</evidence>